<keyword evidence="7" id="KW-1185">Reference proteome</keyword>
<name>A0ABS2UHR8_9ACTN</name>
<reference evidence="6 7" key="1">
    <citation type="journal article" date="2016" name="Arch. Microbiol.">
        <title>Streptomyces zhihengii sp. nov., isolated from rhizospheric soil of Psammosilene tunicoides.</title>
        <authorList>
            <person name="Huang M.J."/>
            <person name="Fei J.J."/>
            <person name="Salam N."/>
            <person name="Kim C.J."/>
            <person name="Hozzein W.N."/>
            <person name="Xiao M."/>
            <person name="Huang H.Q."/>
            <person name="Li W.J."/>
        </authorList>
    </citation>
    <scope>NUCLEOTIDE SEQUENCE [LARGE SCALE GENOMIC DNA]</scope>
    <source>
        <strain evidence="6 7">YIM T102</strain>
    </source>
</reference>
<dbReference type="InterPro" id="IPR036271">
    <property type="entry name" value="Tet_transcr_reg_TetR-rel_C_sf"/>
</dbReference>
<protein>
    <submittedName>
        <fullName evidence="6">TetR/AcrR family transcriptional regulator</fullName>
    </submittedName>
</protein>
<comment type="caution">
    <text evidence="6">The sequence shown here is derived from an EMBL/GenBank/DDBJ whole genome shotgun (WGS) entry which is preliminary data.</text>
</comment>
<evidence type="ECO:0000313" key="6">
    <source>
        <dbReference type="EMBL" id="MBM9617199.1"/>
    </source>
</evidence>
<dbReference type="Gene3D" id="1.10.357.10">
    <property type="entry name" value="Tetracycline Repressor, domain 2"/>
    <property type="match status" value="1"/>
</dbReference>
<keyword evidence="1" id="KW-0805">Transcription regulation</keyword>
<dbReference type="PANTHER" id="PTHR30055:SF234">
    <property type="entry name" value="HTH-TYPE TRANSCRIPTIONAL REGULATOR BETI"/>
    <property type="match status" value="1"/>
</dbReference>
<dbReference type="InterPro" id="IPR050109">
    <property type="entry name" value="HTH-type_TetR-like_transc_reg"/>
</dbReference>
<dbReference type="PROSITE" id="PS50977">
    <property type="entry name" value="HTH_TETR_2"/>
    <property type="match status" value="1"/>
</dbReference>
<evidence type="ECO:0000259" key="5">
    <source>
        <dbReference type="PROSITE" id="PS50977"/>
    </source>
</evidence>
<evidence type="ECO:0000256" key="2">
    <source>
        <dbReference type="ARBA" id="ARBA00023125"/>
    </source>
</evidence>
<dbReference type="SUPFAM" id="SSF48498">
    <property type="entry name" value="Tetracyclin repressor-like, C-terminal domain"/>
    <property type="match status" value="1"/>
</dbReference>
<dbReference type="InterPro" id="IPR001647">
    <property type="entry name" value="HTH_TetR"/>
</dbReference>
<feature type="DNA-binding region" description="H-T-H motif" evidence="4">
    <location>
        <begin position="29"/>
        <end position="48"/>
    </location>
</feature>
<feature type="domain" description="HTH tetR-type" evidence="5">
    <location>
        <begin position="6"/>
        <end position="66"/>
    </location>
</feature>
<dbReference type="RefSeq" id="WP_205371623.1">
    <property type="nucleotide sequence ID" value="NZ_JAFEJA010000001.1"/>
</dbReference>
<dbReference type="Pfam" id="PF21935">
    <property type="entry name" value="TetR_C_45"/>
    <property type="match status" value="1"/>
</dbReference>
<proteinExistence type="predicted"/>
<gene>
    <name evidence="6" type="ORF">JE024_00345</name>
</gene>
<organism evidence="6 7">
    <name type="scientific">Streptomyces zhihengii</name>
    <dbReference type="NCBI Taxonomy" id="1818004"/>
    <lineage>
        <taxon>Bacteria</taxon>
        <taxon>Bacillati</taxon>
        <taxon>Actinomycetota</taxon>
        <taxon>Actinomycetes</taxon>
        <taxon>Kitasatosporales</taxon>
        <taxon>Streptomycetaceae</taxon>
        <taxon>Streptomyces</taxon>
    </lineage>
</organism>
<dbReference type="EMBL" id="JAFEJA010000001">
    <property type="protein sequence ID" value="MBM9617199.1"/>
    <property type="molecule type" value="Genomic_DNA"/>
</dbReference>
<dbReference type="PRINTS" id="PR00455">
    <property type="entry name" value="HTHTETR"/>
</dbReference>
<dbReference type="Proteomes" id="UP000664109">
    <property type="component" value="Unassembled WGS sequence"/>
</dbReference>
<sequence length="202" mass="22448">MQERAVHTRELLLRAAAEEFDAAGYASTGLSKIAKRAGLTVGALYFHFESKEGLAKAVMRAQPQSIEPHLDSEGLQRLVDITRVWAQQLLRDPLLRAGVRLSVEQGGFGVQDITSFLQWRDTMEECLRDARESGELLPRTDPARVAEFIVSACTGVQLYAQLVNGRRDLPERTVEMWRLLLPGIATPGTLPRIDLAPWPGES</sequence>
<evidence type="ECO:0000256" key="4">
    <source>
        <dbReference type="PROSITE-ProRule" id="PRU00335"/>
    </source>
</evidence>
<evidence type="ECO:0000256" key="1">
    <source>
        <dbReference type="ARBA" id="ARBA00023015"/>
    </source>
</evidence>
<evidence type="ECO:0000256" key="3">
    <source>
        <dbReference type="ARBA" id="ARBA00023163"/>
    </source>
</evidence>
<dbReference type="SUPFAM" id="SSF46689">
    <property type="entry name" value="Homeodomain-like"/>
    <property type="match status" value="1"/>
</dbReference>
<keyword evidence="3" id="KW-0804">Transcription</keyword>
<dbReference type="InterPro" id="IPR054126">
    <property type="entry name" value="CprB_TetR_C"/>
</dbReference>
<dbReference type="InterPro" id="IPR047923">
    <property type="entry name" value="ArpA-like"/>
</dbReference>
<keyword evidence="2 4" id="KW-0238">DNA-binding</keyword>
<dbReference type="Pfam" id="PF00440">
    <property type="entry name" value="TetR_N"/>
    <property type="match status" value="1"/>
</dbReference>
<evidence type="ECO:0000313" key="7">
    <source>
        <dbReference type="Proteomes" id="UP000664109"/>
    </source>
</evidence>
<accession>A0ABS2UHR8</accession>
<dbReference type="InterPro" id="IPR009057">
    <property type="entry name" value="Homeodomain-like_sf"/>
</dbReference>
<dbReference type="NCBIfam" id="NF041196">
    <property type="entry name" value="ScbR_bind_reg"/>
    <property type="match status" value="1"/>
</dbReference>
<dbReference type="PANTHER" id="PTHR30055">
    <property type="entry name" value="HTH-TYPE TRANSCRIPTIONAL REGULATOR RUTR"/>
    <property type="match status" value="1"/>
</dbReference>